<evidence type="ECO:0000313" key="2">
    <source>
        <dbReference type="EMBL" id="OPJ75612.1"/>
    </source>
</evidence>
<accession>A0A1V4JTS7</accession>
<dbReference type="Proteomes" id="UP000190648">
    <property type="component" value="Unassembled WGS sequence"/>
</dbReference>
<name>A0A1V4JTS7_PATFA</name>
<evidence type="ECO:0000313" key="3">
    <source>
        <dbReference type="Proteomes" id="UP000190648"/>
    </source>
</evidence>
<proteinExistence type="predicted"/>
<keyword evidence="3" id="KW-1185">Reference proteome</keyword>
<gene>
    <name evidence="2" type="ORF">AV530_008827</name>
</gene>
<protein>
    <submittedName>
        <fullName evidence="2">Uncharacterized protein</fullName>
    </submittedName>
</protein>
<sequence>MLAQERKERLEHHAQELRIETSGEQNGSNTRMIDQGMKHASPEVKVLPGDLQGEKWEQESTVMCKYQKSSIMMETGQKLEGTINTK</sequence>
<feature type="region of interest" description="Disordered" evidence="1">
    <location>
        <begin position="1"/>
        <end position="32"/>
    </location>
</feature>
<comment type="caution">
    <text evidence="2">The sequence shown here is derived from an EMBL/GenBank/DDBJ whole genome shotgun (WGS) entry which is preliminary data.</text>
</comment>
<dbReference type="EMBL" id="LSYS01006186">
    <property type="protein sequence ID" value="OPJ75612.1"/>
    <property type="molecule type" value="Genomic_DNA"/>
</dbReference>
<dbReference type="AlphaFoldDB" id="A0A1V4JTS7"/>
<feature type="compositionally biased region" description="Basic and acidic residues" evidence="1">
    <location>
        <begin position="1"/>
        <end position="21"/>
    </location>
</feature>
<reference evidence="2 3" key="1">
    <citation type="submission" date="2016-02" db="EMBL/GenBank/DDBJ databases">
        <title>Band-tailed pigeon sequencing and assembly.</title>
        <authorList>
            <person name="Soares A.E."/>
            <person name="Novak B.J."/>
            <person name="Rice E.S."/>
            <person name="O'Connell B."/>
            <person name="Chang D."/>
            <person name="Weber S."/>
            <person name="Shapiro B."/>
        </authorList>
    </citation>
    <scope>NUCLEOTIDE SEQUENCE [LARGE SCALE GENOMIC DNA]</scope>
    <source>
        <strain evidence="2">BTP2013</strain>
        <tissue evidence="2">Blood</tissue>
    </source>
</reference>
<evidence type="ECO:0000256" key="1">
    <source>
        <dbReference type="SAM" id="MobiDB-lite"/>
    </source>
</evidence>
<organism evidence="2 3">
    <name type="scientific">Patagioenas fasciata monilis</name>
    <dbReference type="NCBI Taxonomy" id="372326"/>
    <lineage>
        <taxon>Eukaryota</taxon>
        <taxon>Metazoa</taxon>
        <taxon>Chordata</taxon>
        <taxon>Craniata</taxon>
        <taxon>Vertebrata</taxon>
        <taxon>Euteleostomi</taxon>
        <taxon>Archelosauria</taxon>
        <taxon>Archosauria</taxon>
        <taxon>Dinosauria</taxon>
        <taxon>Saurischia</taxon>
        <taxon>Theropoda</taxon>
        <taxon>Coelurosauria</taxon>
        <taxon>Aves</taxon>
        <taxon>Neognathae</taxon>
        <taxon>Neoaves</taxon>
        <taxon>Columbimorphae</taxon>
        <taxon>Columbiformes</taxon>
        <taxon>Columbidae</taxon>
        <taxon>Patagioenas</taxon>
    </lineage>
</organism>
<feature type="compositionally biased region" description="Polar residues" evidence="1">
    <location>
        <begin position="22"/>
        <end position="32"/>
    </location>
</feature>